<keyword evidence="2" id="KW-0472">Membrane</keyword>
<dbReference type="AlphaFoldDB" id="A0A9W6RCK8"/>
<feature type="region of interest" description="Disordered" evidence="1">
    <location>
        <begin position="89"/>
        <end position="141"/>
    </location>
</feature>
<organism evidence="3 4">
    <name type="scientific">Actinoallomurus iriomotensis</name>
    <dbReference type="NCBI Taxonomy" id="478107"/>
    <lineage>
        <taxon>Bacteria</taxon>
        <taxon>Bacillati</taxon>
        <taxon>Actinomycetota</taxon>
        <taxon>Actinomycetes</taxon>
        <taxon>Streptosporangiales</taxon>
        <taxon>Thermomonosporaceae</taxon>
        <taxon>Actinoallomurus</taxon>
    </lineage>
</organism>
<evidence type="ECO:0000313" key="4">
    <source>
        <dbReference type="Proteomes" id="UP001165135"/>
    </source>
</evidence>
<comment type="caution">
    <text evidence="3">The sequence shown here is derived from an EMBL/GenBank/DDBJ whole genome shotgun (WGS) entry which is preliminary data.</text>
</comment>
<accession>A0A9W6RCK8</accession>
<protein>
    <recommendedName>
        <fullName evidence="5">DUF5666 domain-containing protein</fullName>
    </recommendedName>
</protein>
<gene>
    <name evidence="3" type="ORF">Airi01_015980</name>
</gene>
<evidence type="ECO:0000313" key="3">
    <source>
        <dbReference type="EMBL" id="GLY73331.1"/>
    </source>
</evidence>
<feature type="region of interest" description="Disordered" evidence="1">
    <location>
        <begin position="1"/>
        <end position="48"/>
    </location>
</feature>
<sequence length="206" mass="20543">MTGTRRKTNDAPPEDLDVPPEDLLNTPPFEGDLAEELKADERPRRRPPSATVLLVAGVLLVGGFVGGVQADRHWGAKNSSDPAAVLGQLRRGTGQGGTRGQPGGGFGGFGGFGGQNGGQNGGQPGGQNGGTPTAGSGTSGTVKLVDGDTIYVQTPNGIVRVKTTGSTKITVAKKATAKALRAGSKITVQGSAGQDGTVTATSVQGG</sequence>
<dbReference type="Proteomes" id="UP001165135">
    <property type="component" value="Unassembled WGS sequence"/>
</dbReference>
<reference evidence="3" key="1">
    <citation type="submission" date="2023-03" db="EMBL/GenBank/DDBJ databases">
        <title>Actinoallomurus iriomotensis NBRC 103681.</title>
        <authorList>
            <person name="Ichikawa N."/>
            <person name="Sato H."/>
            <person name="Tonouchi N."/>
        </authorList>
    </citation>
    <scope>NUCLEOTIDE SEQUENCE</scope>
    <source>
        <strain evidence="3">NBRC 103681</strain>
    </source>
</reference>
<feature type="compositionally biased region" description="Low complexity" evidence="1">
    <location>
        <begin position="130"/>
        <end position="141"/>
    </location>
</feature>
<evidence type="ECO:0000256" key="2">
    <source>
        <dbReference type="SAM" id="Phobius"/>
    </source>
</evidence>
<dbReference type="EMBL" id="BSTJ01000001">
    <property type="protein sequence ID" value="GLY73331.1"/>
    <property type="molecule type" value="Genomic_DNA"/>
</dbReference>
<evidence type="ECO:0000256" key="1">
    <source>
        <dbReference type="SAM" id="MobiDB-lite"/>
    </source>
</evidence>
<keyword evidence="2" id="KW-1133">Transmembrane helix</keyword>
<feature type="compositionally biased region" description="Gly residues" evidence="1">
    <location>
        <begin position="93"/>
        <end position="129"/>
    </location>
</feature>
<keyword evidence="2" id="KW-0812">Transmembrane</keyword>
<dbReference type="RefSeq" id="WP_285618608.1">
    <property type="nucleotide sequence ID" value="NZ_BSTJ01000001.1"/>
</dbReference>
<evidence type="ECO:0008006" key="5">
    <source>
        <dbReference type="Google" id="ProtNLM"/>
    </source>
</evidence>
<proteinExistence type="predicted"/>
<feature type="transmembrane region" description="Helical" evidence="2">
    <location>
        <begin position="50"/>
        <end position="70"/>
    </location>
</feature>
<name>A0A9W6RCK8_9ACTN</name>